<accession>A0ABM7DM26</accession>
<organism evidence="1 2">
    <name type="scientific">Pandoraea norimbergensis</name>
    <dbReference type="NCBI Taxonomy" id="93219"/>
    <lineage>
        <taxon>Bacteria</taxon>
        <taxon>Pseudomonadati</taxon>
        <taxon>Pseudomonadota</taxon>
        <taxon>Betaproteobacteria</taxon>
        <taxon>Burkholderiales</taxon>
        <taxon>Burkholderiaceae</taxon>
        <taxon>Pandoraea</taxon>
    </lineage>
</organism>
<sequence>MRDIADLPDSALDATLQAIATNPNSLQFHTLCESLKHLPLADAQRLFGRLAGRLEASPLIREWGQAFEQLAALRIPLQHRIADAILAILPSSEDDRHGHAFSLACETVEARLDAALLQHTHALAHCAMPAASTLASPDAAQTATPQPSPAPIVASRHAQLWENTLTGLRRAGDYCDAGRLTRLARAIPSLPESERTAASTATLSAALNADNSETTWGWGELATVLMDVTPERDRVPLAQTLLDAVAFASHPNATLDVLKALAQAVPQFPEDHVDVIVSTLTNLAAMRAEYAQLPIFTKEQSLDALQAVRNATELDHARHYPRPDFDALLSEALEDLAERVYGT</sequence>
<protein>
    <submittedName>
        <fullName evidence="1">Uncharacterized protein</fullName>
    </submittedName>
</protein>
<evidence type="ECO:0000313" key="1">
    <source>
        <dbReference type="EMBL" id="ALS58477.1"/>
    </source>
</evidence>
<dbReference type="Proteomes" id="UP000060277">
    <property type="component" value="Chromosome"/>
</dbReference>
<reference evidence="2" key="1">
    <citation type="submission" date="2015-12" db="EMBL/GenBank/DDBJ databases">
        <title>Complete genome sequence of Pandoraea norimbergensis DSM 11628.</title>
        <authorList>
            <person name="Ee R."/>
            <person name="Lim Y.-L."/>
            <person name="Yong D."/>
            <person name="Yin W.-F."/>
            <person name="Chan K.-G."/>
        </authorList>
    </citation>
    <scope>NUCLEOTIDE SEQUENCE [LARGE SCALE GENOMIC DNA]</scope>
    <source>
        <strain evidence="2">DSM 11628</strain>
    </source>
</reference>
<name>A0ABM7DM26_9BURK</name>
<proteinExistence type="predicted"/>
<keyword evidence="2" id="KW-1185">Reference proteome</keyword>
<gene>
    <name evidence="1" type="ORF">AT302_00495</name>
</gene>
<dbReference type="EMBL" id="CP013480">
    <property type="protein sequence ID" value="ALS58477.1"/>
    <property type="molecule type" value="Genomic_DNA"/>
</dbReference>
<evidence type="ECO:0000313" key="2">
    <source>
        <dbReference type="Proteomes" id="UP000060277"/>
    </source>
</evidence>